<dbReference type="InterPro" id="IPR035959">
    <property type="entry name" value="RutC-like_sf"/>
</dbReference>
<keyword evidence="3" id="KW-0378">Hydrolase</keyword>
<evidence type="ECO:0000313" key="8">
    <source>
        <dbReference type="Proteomes" id="UP001189429"/>
    </source>
</evidence>
<comment type="cofactor">
    <cofactor evidence="1">
        <name>Zn(2+)</name>
        <dbReference type="ChEBI" id="CHEBI:29105"/>
    </cofactor>
</comment>
<dbReference type="InterPro" id="IPR016166">
    <property type="entry name" value="FAD-bd_PCMH"/>
</dbReference>
<accession>A0ABN9Y7X6</accession>
<evidence type="ECO:0000313" key="7">
    <source>
        <dbReference type="EMBL" id="CAK0908746.1"/>
    </source>
</evidence>
<gene>
    <name evidence="7" type="ORF">PCOR1329_LOCUS83345</name>
</gene>
<dbReference type="Pfam" id="PF02633">
    <property type="entry name" value="Creatininase"/>
    <property type="match status" value="1"/>
</dbReference>
<name>A0ABN9Y7X6_9DINO</name>
<dbReference type="PANTHER" id="PTHR35005">
    <property type="entry name" value="3-DEHYDRO-SCYLLO-INOSOSE HYDROLASE"/>
    <property type="match status" value="1"/>
</dbReference>
<dbReference type="SUPFAM" id="SSF55298">
    <property type="entry name" value="YjgF-like"/>
    <property type="match status" value="1"/>
</dbReference>
<evidence type="ECO:0000256" key="1">
    <source>
        <dbReference type="ARBA" id="ARBA00001947"/>
    </source>
</evidence>
<dbReference type="InterPro" id="IPR036318">
    <property type="entry name" value="FAD-bd_PCMH-like_sf"/>
</dbReference>
<dbReference type="Gene3D" id="3.30.1330.40">
    <property type="entry name" value="RutC-like"/>
    <property type="match status" value="1"/>
</dbReference>
<dbReference type="InterPro" id="IPR016169">
    <property type="entry name" value="FAD-bd_PCMH_sub2"/>
</dbReference>
<keyword evidence="4" id="KW-0862">Zinc</keyword>
<keyword evidence="2" id="KW-0479">Metal-binding</keyword>
<dbReference type="SUPFAM" id="SSF56176">
    <property type="entry name" value="FAD-binding/transporter-associated domain-like"/>
    <property type="match status" value="1"/>
</dbReference>
<evidence type="ECO:0000256" key="5">
    <source>
        <dbReference type="SAM" id="MobiDB-lite"/>
    </source>
</evidence>
<dbReference type="Proteomes" id="UP001189429">
    <property type="component" value="Unassembled WGS sequence"/>
</dbReference>
<reference evidence="7" key="1">
    <citation type="submission" date="2023-10" db="EMBL/GenBank/DDBJ databases">
        <authorList>
            <person name="Chen Y."/>
            <person name="Shah S."/>
            <person name="Dougan E. K."/>
            <person name="Thang M."/>
            <person name="Chan C."/>
        </authorList>
    </citation>
    <scope>NUCLEOTIDE SEQUENCE [LARGE SCALE GENOMIC DNA]</scope>
</reference>
<proteinExistence type="predicted"/>
<evidence type="ECO:0000256" key="4">
    <source>
        <dbReference type="ARBA" id="ARBA00022833"/>
    </source>
</evidence>
<dbReference type="Gene3D" id="3.30.465.10">
    <property type="match status" value="1"/>
</dbReference>
<dbReference type="InterPro" id="IPR006175">
    <property type="entry name" value="YjgF/YER057c/UK114"/>
</dbReference>
<dbReference type="Pfam" id="PF01042">
    <property type="entry name" value="Ribonuc_L-PSP"/>
    <property type="match status" value="1"/>
</dbReference>
<dbReference type="SUPFAM" id="SSF102215">
    <property type="entry name" value="Creatininase"/>
    <property type="match status" value="1"/>
</dbReference>
<dbReference type="InterPro" id="IPR003785">
    <property type="entry name" value="Creatininase/forma_Hydrolase"/>
</dbReference>
<evidence type="ECO:0000256" key="2">
    <source>
        <dbReference type="ARBA" id="ARBA00022723"/>
    </source>
</evidence>
<dbReference type="InterPro" id="IPR024087">
    <property type="entry name" value="Creatininase-like_sf"/>
</dbReference>
<dbReference type="PANTHER" id="PTHR35005:SF1">
    <property type="entry name" value="2-AMINO-5-FORMYLAMINO-6-RIBOSYLAMINOPYRIMIDIN-4(3H)-ONE 5'-MONOPHOSPHATE DEFORMYLASE"/>
    <property type="match status" value="1"/>
</dbReference>
<dbReference type="Gene3D" id="3.40.50.10310">
    <property type="entry name" value="Creatininase"/>
    <property type="match status" value="1"/>
</dbReference>
<comment type="caution">
    <text evidence="7">The sequence shown here is derived from an EMBL/GenBank/DDBJ whole genome shotgun (WGS) entry which is preliminary data.</text>
</comment>
<keyword evidence="8" id="KW-1185">Reference proteome</keyword>
<protein>
    <recommendedName>
        <fullName evidence="6">FAD-binding PCMH-type domain-containing protein</fullName>
    </recommendedName>
</protein>
<dbReference type="CDD" id="cd00448">
    <property type="entry name" value="YjgF_YER057c_UK114_family"/>
    <property type="match status" value="1"/>
</dbReference>
<sequence>MGAMEAGLREAHGHELRFFPSTVAQATIGGFVCGGSCGVGSINYGLLRDPGNVLGLRVATMEAEPRVLALSGKDCQAAVHAYGTNGIVTEVEVALAPAQDWLEMVVAFPTLAAAAEAAQAVCESPAIAKRNVTTLGAPVPALPGFEGLLRQITAAGGDASSVAGAGAVNLMCIGACSVEGARDICEQHGGFAHCAYESGKGADGKRRRPLYEWGWNHTTLRALSKDENITYLQCGYFDPAGPIESVLHLQERFGGAANGDEYMTHLEWVRQGGRVGAFGLPLVRWRSKERLDELIAYHNDHGSPVFNPHTFVLEDGGMKQTDAAQLAFKHENDPTGLLNPGKMRAWEEGRPVVEGVLNAFDRLREGAAAPDLEPEPLTPDMLAELNEGAAASEQHAAGAPAAATVAEGGRRAVARPLSPPAGSVRPPLANYTHGALVPGGSELVFLSGQLGIRPDGSVPEGAGEQAAVCFENVAAILAESGLGLEHVVRLNAYVSGREHLPAYMAARDAALEGLPPAASTLMVVDGFSRPELLVEVEAVAAAGGPSSRCHGGGSAGPQRGARPEPGTPASARPRQASRRWAEWTTADFAEADLSQAVAVLPLGATEAHGPHLPLGVDAMHNAALLDRALERLPPEATVLALPPLEVCVSCEHSGFAGTLEVSAETAAATWAEIGACVAKAGVRKLLLYNSHGGNHALAEVVARRLRLDHGMLVAVAMNLAQGMAPGGSVAALFPEDEVRYGIHGGALETSLMLHLRPDLVRLDAARDFASAASRRPPGAALQVHGPGFANKVGWVAQDLNEAGVVGAAASLSDAAKGAQLAEASVSALVGLLSELHAADADEWLATSPRYPPQGRGRAR</sequence>
<dbReference type="PROSITE" id="PS51387">
    <property type="entry name" value="FAD_PCMH"/>
    <property type="match status" value="1"/>
</dbReference>
<dbReference type="EMBL" id="CAUYUJ010022071">
    <property type="protein sequence ID" value="CAK0908746.1"/>
    <property type="molecule type" value="Genomic_DNA"/>
</dbReference>
<evidence type="ECO:0000259" key="6">
    <source>
        <dbReference type="PROSITE" id="PS51387"/>
    </source>
</evidence>
<organism evidence="7 8">
    <name type="scientific">Prorocentrum cordatum</name>
    <dbReference type="NCBI Taxonomy" id="2364126"/>
    <lineage>
        <taxon>Eukaryota</taxon>
        <taxon>Sar</taxon>
        <taxon>Alveolata</taxon>
        <taxon>Dinophyceae</taxon>
        <taxon>Prorocentrales</taxon>
        <taxon>Prorocentraceae</taxon>
        <taxon>Prorocentrum</taxon>
    </lineage>
</organism>
<feature type="region of interest" description="Disordered" evidence="5">
    <location>
        <begin position="543"/>
        <end position="577"/>
    </location>
</feature>
<evidence type="ECO:0000256" key="3">
    <source>
        <dbReference type="ARBA" id="ARBA00022801"/>
    </source>
</evidence>
<feature type="domain" description="FAD-binding PCMH-type" evidence="6">
    <location>
        <begin position="1"/>
        <end position="98"/>
    </location>
</feature>